<reference evidence="10" key="1">
    <citation type="submission" date="2019-11" db="EMBL/GenBank/DDBJ databases">
        <title>Isolation and characterization of a novel species in the genus Sulfuriferula.</title>
        <authorList>
            <person name="Mochizuki J."/>
            <person name="Kojima H."/>
            <person name="Fukui M."/>
        </authorList>
    </citation>
    <scope>NUCLEOTIDE SEQUENCE [LARGE SCALE GENOMIC DNA]</scope>
    <source>
        <strain evidence="10">SGTM</strain>
    </source>
</reference>
<dbReference type="KEGG" id="sniv:SFSGTM_27180"/>
<organism evidence="9 10">
    <name type="scientific">Sulfuriferula nivalis</name>
    <dbReference type="NCBI Taxonomy" id="2675298"/>
    <lineage>
        <taxon>Bacteria</taxon>
        <taxon>Pseudomonadati</taxon>
        <taxon>Pseudomonadota</taxon>
        <taxon>Betaproteobacteria</taxon>
        <taxon>Nitrosomonadales</taxon>
        <taxon>Sulfuricellaceae</taxon>
        <taxon>Sulfuriferula</taxon>
    </lineage>
</organism>
<sequence length="407" mass="42994">MKLKKLFTLMAVAGITLPGVAMATNGMFADGYGMVAAGMGGAATAMSEDAFGGANNPASMVFVGDRIDFGASLFSPRREATSMDFGAGNGSSTTIQSDKNYFVVPEFGYNKMMSKDLSLGVTVYGNGGMNTDYAAGSNNINMYGNTGRLGVDLVQLVIAPTAAYKIAPNHSIGISPLIGYQRFKADGVLSDNANGNGTGNSINPGYDDAFGYGVRIGYMGKITPDFTIGASYSTKVKMQKFDKYATTLFATGNGALDLAENYSLGVAYKVMPDLTMALDYTRINYGDVASIGTSTAQRGFGWNGIDVWKLGAEYKYSKAWTMRAGWNHGDNPINAADAFSNIIAPGVIKDHLTMGTTYATSTGGELTIAYTHGFENSITGPNAAVPSSMTTIRMHQDILGVAYGWKM</sequence>
<evidence type="ECO:0000256" key="3">
    <source>
        <dbReference type="ARBA" id="ARBA00022452"/>
    </source>
</evidence>
<keyword evidence="7" id="KW-0998">Cell outer membrane</keyword>
<protein>
    <recommendedName>
        <fullName evidence="11">Long-chain fatty acid transport protein</fullName>
    </recommendedName>
</protein>
<keyword evidence="4" id="KW-0812">Transmembrane</keyword>
<dbReference type="SUPFAM" id="SSF56935">
    <property type="entry name" value="Porins"/>
    <property type="match status" value="1"/>
</dbReference>
<evidence type="ECO:0000256" key="7">
    <source>
        <dbReference type="ARBA" id="ARBA00023237"/>
    </source>
</evidence>
<evidence type="ECO:0000256" key="2">
    <source>
        <dbReference type="ARBA" id="ARBA00008163"/>
    </source>
</evidence>
<dbReference type="PANTHER" id="PTHR35093">
    <property type="entry name" value="OUTER MEMBRANE PROTEIN NMB0088-RELATED"/>
    <property type="match status" value="1"/>
</dbReference>
<comment type="subcellular location">
    <subcellularLocation>
        <location evidence="1">Cell outer membrane</location>
        <topology evidence="1">Multi-pass membrane protein</topology>
    </subcellularLocation>
</comment>
<accession>A0A809SIJ7</accession>
<dbReference type="GO" id="GO:0015483">
    <property type="term" value="F:long-chain fatty acid transporting porin activity"/>
    <property type="evidence" value="ECO:0007669"/>
    <property type="project" value="TreeGrafter"/>
</dbReference>
<evidence type="ECO:0000256" key="5">
    <source>
        <dbReference type="ARBA" id="ARBA00022729"/>
    </source>
</evidence>
<dbReference type="Gene3D" id="2.40.160.60">
    <property type="entry name" value="Outer membrane protein transport protein (OMPP1/FadL/TodX)"/>
    <property type="match status" value="1"/>
</dbReference>
<keyword evidence="3" id="KW-1134">Transmembrane beta strand</keyword>
<evidence type="ECO:0000313" key="9">
    <source>
        <dbReference type="EMBL" id="BBP02010.1"/>
    </source>
</evidence>
<dbReference type="AlphaFoldDB" id="A0A809SIJ7"/>
<evidence type="ECO:0008006" key="11">
    <source>
        <dbReference type="Google" id="ProtNLM"/>
    </source>
</evidence>
<evidence type="ECO:0000256" key="4">
    <source>
        <dbReference type="ARBA" id="ARBA00022692"/>
    </source>
</evidence>
<comment type="similarity">
    <text evidence="2">Belongs to the OmpP1/FadL family.</text>
</comment>
<dbReference type="InterPro" id="IPR005017">
    <property type="entry name" value="OMPP1/FadL/TodX"/>
</dbReference>
<evidence type="ECO:0000256" key="1">
    <source>
        <dbReference type="ARBA" id="ARBA00004571"/>
    </source>
</evidence>
<name>A0A809SIJ7_9PROT</name>
<dbReference type="EMBL" id="AP021881">
    <property type="protein sequence ID" value="BBP02010.1"/>
    <property type="molecule type" value="Genomic_DNA"/>
</dbReference>
<proteinExistence type="inferred from homology"/>
<feature type="chain" id="PRO_5032468930" description="Long-chain fatty acid transport protein" evidence="8">
    <location>
        <begin position="24"/>
        <end position="407"/>
    </location>
</feature>
<keyword evidence="10" id="KW-1185">Reference proteome</keyword>
<dbReference type="PANTHER" id="PTHR35093:SF8">
    <property type="entry name" value="OUTER MEMBRANE PROTEIN NMB0088-RELATED"/>
    <property type="match status" value="1"/>
</dbReference>
<evidence type="ECO:0000256" key="8">
    <source>
        <dbReference type="SAM" id="SignalP"/>
    </source>
</evidence>
<dbReference type="RefSeq" id="WP_162085710.1">
    <property type="nucleotide sequence ID" value="NZ_AP021881.1"/>
</dbReference>
<dbReference type="Pfam" id="PF03349">
    <property type="entry name" value="Toluene_X"/>
    <property type="match status" value="1"/>
</dbReference>
<dbReference type="GO" id="GO:0009279">
    <property type="term" value="C:cell outer membrane"/>
    <property type="evidence" value="ECO:0007669"/>
    <property type="project" value="UniProtKB-SubCell"/>
</dbReference>
<evidence type="ECO:0000313" key="10">
    <source>
        <dbReference type="Proteomes" id="UP000463939"/>
    </source>
</evidence>
<gene>
    <name evidence="9" type="ORF">SFSGTM_27180</name>
</gene>
<keyword evidence="6" id="KW-0472">Membrane</keyword>
<keyword evidence="5 8" id="KW-0732">Signal</keyword>
<evidence type="ECO:0000256" key="6">
    <source>
        <dbReference type="ARBA" id="ARBA00023136"/>
    </source>
</evidence>
<dbReference type="Proteomes" id="UP000463939">
    <property type="component" value="Chromosome"/>
</dbReference>
<feature type="signal peptide" evidence="8">
    <location>
        <begin position="1"/>
        <end position="23"/>
    </location>
</feature>